<evidence type="ECO:0008006" key="3">
    <source>
        <dbReference type="Google" id="ProtNLM"/>
    </source>
</evidence>
<gene>
    <name evidence="1" type="ORF">E1301_Tti019668</name>
</gene>
<dbReference type="Proteomes" id="UP000324632">
    <property type="component" value="Chromosome 5"/>
</dbReference>
<protein>
    <recommendedName>
        <fullName evidence="3">Suppressor APC domain-containing protein 1</fullName>
    </recommendedName>
</protein>
<organism evidence="1 2">
    <name type="scientific">Triplophysa tibetana</name>
    <dbReference type="NCBI Taxonomy" id="1572043"/>
    <lineage>
        <taxon>Eukaryota</taxon>
        <taxon>Metazoa</taxon>
        <taxon>Chordata</taxon>
        <taxon>Craniata</taxon>
        <taxon>Vertebrata</taxon>
        <taxon>Euteleostomi</taxon>
        <taxon>Actinopterygii</taxon>
        <taxon>Neopterygii</taxon>
        <taxon>Teleostei</taxon>
        <taxon>Ostariophysi</taxon>
        <taxon>Cypriniformes</taxon>
        <taxon>Nemacheilidae</taxon>
        <taxon>Triplophysa</taxon>
    </lineage>
</organism>
<accession>A0A5A9PJ79</accession>
<sequence length="171" mass="19509">MHVSSTCALFRGDVFVYQLVFEHMAFDSSYTVLIIPLQNSIYSPDALHCFLWLKRQQDLEREKDSLWAGLQALEQAQLWYQSRLKLKSQSQSSSSTGYSERERVNGSLGTLMSDTSLRSHQAPEEMGGSDWALRWTNTTLVKEVIQQNLQISMLELEKAQLQRLVSSSTSV</sequence>
<evidence type="ECO:0000313" key="2">
    <source>
        <dbReference type="Proteomes" id="UP000324632"/>
    </source>
</evidence>
<reference evidence="1 2" key="1">
    <citation type="journal article" date="2019" name="Mol. Ecol. Resour.">
        <title>Chromosome-level genome assembly of Triplophysa tibetana, a fish adapted to the harsh high-altitude environment of the Tibetan Plateau.</title>
        <authorList>
            <person name="Yang X."/>
            <person name="Liu H."/>
            <person name="Ma Z."/>
            <person name="Zou Y."/>
            <person name="Zou M."/>
            <person name="Mao Y."/>
            <person name="Li X."/>
            <person name="Wang H."/>
            <person name="Chen T."/>
            <person name="Wang W."/>
            <person name="Yang R."/>
        </authorList>
    </citation>
    <scope>NUCLEOTIDE SEQUENCE [LARGE SCALE GENOMIC DNA]</scope>
    <source>
        <strain evidence="1">TTIB1903HZAU</strain>
        <tissue evidence="1">Muscle</tissue>
    </source>
</reference>
<name>A0A5A9PJ79_9TELE</name>
<comment type="caution">
    <text evidence="1">The sequence shown here is derived from an EMBL/GenBank/DDBJ whole genome shotgun (WGS) entry which is preliminary data.</text>
</comment>
<dbReference type="Pfam" id="PF11414">
    <property type="entry name" value="Suppressor_APC"/>
    <property type="match status" value="1"/>
</dbReference>
<evidence type="ECO:0000313" key="1">
    <source>
        <dbReference type="EMBL" id="KAA0721211.1"/>
    </source>
</evidence>
<dbReference type="AlphaFoldDB" id="A0A5A9PJ79"/>
<keyword evidence="2" id="KW-1185">Reference proteome</keyword>
<dbReference type="EMBL" id="SOYY01000005">
    <property type="protein sequence ID" value="KAA0721211.1"/>
    <property type="molecule type" value="Genomic_DNA"/>
</dbReference>
<proteinExistence type="predicted"/>